<sequence length="793" mass="88946">MPIAFQSSLTSFIQLFPVKHVAFQIFFGQPAVVHPHQVPPESQPYLPDHTRNWFYGLVQLQTKIFKNYELGEKDTNDINNINSDRQDKSYTAWMTQLPQSVPELCEEEIHNSTQQRNADVTIASLSCSLICFPLTTHRSCHTLRVPPGAGKERGDVEHKLLESPHRGATKRKTEAIMQPSHSKSVHKFSLRTYVLMRGPVCDVTAYRGLSEFLVNAISSKLFHIRERSSVSILRTELVSEEVWAVLRADEDEASAGMKRVRRGEISEKTCRPATSSGTIVTRENPRATPLGIEPGSPIWEASSLTIGTPWPPPTQLPNGFSDAFSLLQFRMEHSPHVLQEEKRRKPRDRREVITGARALKYGWDEARVLTSGINRSRPVVKGGTGKKQDESPGQWDQDYCPNLHPEQRTLSASQPWRTGLDSRWDFSHVRIVPDDASGRRDFSGISRFPSPFHSGDAPYSPHFTLIGSQDLDVKSRRNIFTHFTHPGRNVREHEEGNGDAVVLWLDYSSPTSVNRVRFPVGSAPRDFSHVGIVPDDAAGRRVFSGISRFLRPCIAVLIQARLASPASAPKTSMLKATQISSLHSSNRDRSEKTQKSARLRRRSWLLLRITFRGILKLPLGRAKPTRVESTTPGDRALRSCGLEDKLHRKQAQDAAAGIKEREETGDRRGNPPTSGIYRHDTHLRKYGVVRPGIEPGSPRWEASRLTAQPPRPIYTGYGHSVKIKDQVQGYLDPRWWSWSSSSLARGKLPIGNNADSSPVDCSTLPSSKQPPVPNPLAKQVIFPPPPSTRQRGR</sequence>
<protein>
    <submittedName>
        <fullName evidence="2">Uncharacterized protein</fullName>
    </submittedName>
</protein>
<feature type="region of interest" description="Disordered" evidence="1">
    <location>
        <begin position="569"/>
        <end position="596"/>
    </location>
</feature>
<evidence type="ECO:0000313" key="2">
    <source>
        <dbReference type="EMBL" id="KAJ8871791.1"/>
    </source>
</evidence>
<comment type="caution">
    <text evidence="2">The sequence shown here is derived from an EMBL/GenBank/DDBJ whole genome shotgun (WGS) entry which is preliminary data.</text>
</comment>
<feature type="region of interest" description="Disordered" evidence="1">
    <location>
        <begin position="749"/>
        <end position="793"/>
    </location>
</feature>
<dbReference type="EMBL" id="JARBHB010000012">
    <property type="protein sequence ID" value="KAJ8871791.1"/>
    <property type="molecule type" value="Genomic_DNA"/>
</dbReference>
<evidence type="ECO:0000313" key="3">
    <source>
        <dbReference type="Proteomes" id="UP001159363"/>
    </source>
</evidence>
<feature type="region of interest" description="Disordered" evidence="1">
    <location>
        <begin position="376"/>
        <end position="396"/>
    </location>
</feature>
<organism evidence="2 3">
    <name type="scientific">Dryococelus australis</name>
    <dbReference type="NCBI Taxonomy" id="614101"/>
    <lineage>
        <taxon>Eukaryota</taxon>
        <taxon>Metazoa</taxon>
        <taxon>Ecdysozoa</taxon>
        <taxon>Arthropoda</taxon>
        <taxon>Hexapoda</taxon>
        <taxon>Insecta</taxon>
        <taxon>Pterygota</taxon>
        <taxon>Neoptera</taxon>
        <taxon>Polyneoptera</taxon>
        <taxon>Phasmatodea</taxon>
        <taxon>Verophasmatodea</taxon>
        <taxon>Anareolatae</taxon>
        <taxon>Phasmatidae</taxon>
        <taxon>Eurycanthinae</taxon>
        <taxon>Dryococelus</taxon>
    </lineage>
</organism>
<accession>A0ABQ9GIB9</accession>
<proteinExistence type="predicted"/>
<feature type="compositionally biased region" description="Polar residues" evidence="1">
    <location>
        <begin position="574"/>
        <end position="584"/>
    </location>
</feature>
<feature type="compositionally biased region" description="Basic and acidic residues" evidence="1">
    <location>
        <begin position="585"/>
        <end position="594"/>
    </location>
</feature>
<feature type="compositionally biased region" description="Polar residues" evidence="1">
    <location>
        <begin position="753"/>
        <end position="767"/>
    </location>
</feature>
<feature type="region of interest" description="Disordered" evidence="1">
    <location>
        <begin position="646"/>
        <end position="678"/>
    </location>
</feature>
<name>A0ABQ9GIB9_9NEOP</name>
<gene>
    <name evidence="2" type="ORF">PR048_028131</name>
</gene>
<keyword evidence="3" id="KW-1185">Reference proteome</keyword>
<reference evidence="2 3" key="1">
    <citation type="submission" date="2023-02" db="EMBL/GenBank/DDBJ databases">
        <title>LHISI_Scaffold_Assembly.</title>
        <authorList>
            <person name="Stuart O.P."/>
            <person name="Cleave R."/>
            <person name="Magrath M.J.L."/>
            <person name="Mikheyev A.S."/>
        </authorList>
    </citation>
    <scope>NUCLEOTIDE SEQUENCE [LARGE SCALE GENOMIC DNA]</scope>
    <source>
        <strain evidence="2">Daus_M_001</strain>
        <tissue evidence="2">Leg muscle</tissue>
    </source>
</reference>
<evidence type="ECO:0000256" key="1">
    <source>
        <dbReference type="SAM" id="MobiDB-lite"/>
    </source>
</evidence>
<dbReference type="Proteomes" id="UP001159363">
    <property type="component" value="Chromosome 11"/>
</dbReference>
<feature type="compositionally biased region" description="Basic and acidic residues" evidence="1">
    <location>
        <begin position="658"/>
        <end position="669"/>
    </location>
</feature>